<feature type="compositionally biased region" description="Basic and acidic residues" evidence="1">
    <location>
        <begin position="51"/>
        <end position="66"/>
    </location>
</feature>
<feature type="region of interest" description="Disordered" evidence="1">
    <location>
        <begin position="30"/>
        <end position="66"/>
    </location>
</feature>
<proteinExistence type="predicted"/>
<evidence type="ECO:0000313" key="3">
    <source>
        <dbReference type="Proteomes" id="UP001321473"/>
    </source>
</evidence>
<protein>
    <submittedName>
        <fullName evidence="2">Uncharacterized protein</fullName>
    </submittedName>
</protein>
<reference evidence="2 3" key="1">
    <citation type="journal article" date="2023" name="Arcadia Sci">
        <title>De novo assembly of a long-read Amblyomma americanum tick genome.</title>
        <authorList>
            <person name="Chou S."/>
            <person name="Poskanzer K.E."/>
            <person name="Rollins M."/>
            <person name="Thuy-Boun P.S."/>
        </authorList>
    </citation>
    <scope>NUCLEOTIDE SEQUENCE [LARGE SCALE GENOMIC DNA]</scope>
    <source>
        <strain evidence="2">F_SG_1</strain>
        <tissue evidence="2">Salivary glands</tissue>
    </source>
</reference>
<accession>A0AAQ4F536</accession>
<dbReference type="Proteomes" id="UP001321473">
    <property type="component" value="Unassembled WGS sequence"/>
</dbReference>
<evidence type="ECO:0000256" key="1">
    <source>
        <dbReference type="SAM" id="MobiDB-lite"/>
    </source>
</evidence>
<evidence type="ECO:0000313" key="2">
    <source>
        <dbReference type="EMBL" id="KAK8781798.1"/>
    </source>
</evidence>
<dbReference type="AlphaFoldDB" id="A0AAQ4F536"/>
<dbReference type="EMBL" id="JARKHS020007323">
    <property type="protein sequence ID" value="KAK8781798.1"/>
    <property type="molecule type" value="Genomic_DNA"/>
</dbReference>
<name>A0AAQ4F536_AMBAM</name>
<gene>
    <name evidence="2" type="ORF">V5799_016859</name>
</gene>
<sequence length="66" mass="7584">MSEKKTGPLMPTRRRRRFFLLLAPSPSSYVREGTVGRPARGPLHRAIAHGEPGRLREREEDDLMSR</sequence>
<organism evidence="2 3">
    <name type="scientific">Amblyomma americanum</name>
    <name type="common">Lone star tick</name>
    <dbReference type="NCBI Taxonomy" id="6943"/>
    <lineage>
        <taxon>Eukaryota</taxon>
        <taxon>Metazoa</taxon>
        <taxon>Ecdysozoa</taxon>
        <taxon>Arthropoda</taxon>
        <taxon>Chelicerata</taxon>
        <taxon>Arachnida</taxon>
        <taxon>Acari</taxon>
        <taxon>Parasitiformes</taxon>
        <taxon>Ixodida</taxon>
        <taxon>Ixodoidea</taxon>
        <taxon>Ixodidae</taxon>
        <taxon>Amblyomminae</taxon>
        <taxon>Amblyomma</taxon>
    </lineage>
</organism>
<comment type="caution">
    <text evidence="2">The sequence shown here is derived from an EMBL/GenBank/DDBJ whole genome shotgun (WGS) entry which is preliminary data.</text>
</comment>
<keyword evidence="3" id="KW-1185">Reference proteome</keyword>